<dbReference type="Proteomes" id="UP001576774">
    <property type="component" value="Unassembled WGS sequence"/>
</dbReference>
<dbReference type="RefSeq" id="WP_413272611.1">
    <property type="nucleotide sequence ID" value="NZ_JBHFNQ010000170.1"/>
</dbReference>
<evidence type="ECO:0000313" key="1">
    <source>
        <dbReference type="EMBL" id="MFB2879574.1"/>
    </source>
</evidence>
<keyword evidence="2" id="KW-1185">Reference proteome</keyword>
<dbReference type="EMBL" id="JBHFNQ010000170">
    <property type="protein sequence ID" value="MFB2879574.1"/>
    <property type="molecule type" value="Genomic_DNA"/>
</dbReference>
<dbReference type="SUPFAM" id="SSF48452">
    <property type="entry name" value="TPR-like"/>
    <property type="match status" value="1"/>
</dbReference>
<organism evidence="1 2">
    <name type="scientific">Floridaenema aerugineum BLCC-F46</name>
    <dbReference type="NCBI Taxonomy" id="3153654"/>
    <lineage>
        <taxon>Bacteria</taxon>
        <taxon>Bacillati</taxon>
        <taxon>Cyanobacteriota</taxon>
        <taxon>Cyanophyceae</taxon>
        <taxon>Oscillatoriophycideae</taxon>
        <taxon>Aerosakkonematales</taxon>
        <taxon>Aerosakkonemataceae</taxon>
        <taxon>Floridanema</taxon>
        <taxon>Floridanema aerugineum</taxon>
    </lineage>
</organism>
<accession>A0ABV4X9V1</accession>
<gene>
    <name evidence="1" type="ORF">ACE1CC_22180</name>
</gene>
<protein>
    <submittedName>
        <fullName evidence="1">Uncharacterized protein</fullName>
    </submittedName>
</protein>
<sequence length="117" mass="12706">MKKLLVKFLILAILSLVVTVSVAPIIPRMLMAGEAIAFPTNSTFLQTTITWNKTGRKQLEQGKAEAALESWQQAEIAYHKAKDENGVIGSQINQAQALQALGKYPDGVTTIGKPLTQ</sequence>
<comment type="caution">
    <text evidence="1">The sequence shown here is derived from an EMBL/GenBank/DDBJ whole genome shotgun (WGS) entry which is preliminary data.</text>
</comment>
<dbReference type="InterPro" id="IPR011990">
    <property type="entry name" value="TPR-like_helical_dom_sf"/>
</dbReference>
<evidence type="ECO:0000313" key="2">
    <source>
        <dbReference type="Proteomes" id="UP001576774"/>
    </source>
</evidence>
<name>A0ABV4X9V1_9CYAN</name>
<proteinExistence type="predicted"/>
<reference evidence="1 2" key="1">
    <citation type="submission" date="2024-09" db="EMBL/GenBank/DDBJ databases">
        <title>Floridaenema gen nov. (Aerosakkonemataceae, Aerosakkonematales ord. nov., Cyanobacteria) from benthic tropical and subtropical fresh waters, with the description of four new species.</title>
        <authorList>
            <person name="Moretto J.A."/>
            <person name="Berthold D.E."/>
            <person name="Lefler F.W."/>
            <person name="Huang I.-S."/>
            <person name="Laughinghouse H. IV."/>
        </authorList>
    </citation>
    <scope>NUCLEOTIDE SEQUENCE [LARGE SCALE GENOMIC DNA]</scope>
    <source>
        <strain evidence="1 2">BLCC-F46</strain>
    </source>
</reference>